<keyword evidence="1" id="KW-1133">Transmembrane helix</keyword>
<dbReference type="EMBL" id="JAEVHL010000041">
    <property type="protein sequence ID" value="MBM0276028.1"/>
    <property type="molecule type" value="Genomic_DNA"/>
</dbReference>
<evidence type="ECO:0000313" key="3">
    <source>
        <dbReference type="Proteomes" id="UP000622245"/>
    </source>
</evidence>
<dbReference type="InterPro" id="IPR010640">
    <property type="entry name" value="Low_temperature_requirement_A"/>
</dbReference>
<reference evidence="2 3" key="1">
    <citation type="submission" date="2021-01" db="EMBL/GenBank/DDBJ databases">
        <title>Draft genome sequence of Micromonospora sp. strain STR1s_6.</title>
        <authorList>
            <person name="Karlyshev A."/>
            <person name="Jawad R."/>
        </authorList>
    </citation>
    <scope>NUCLEOTIDE SEQUENCE [LARGE SCALE GENOMIC DNA]</scope>
    <source>
        <strain evidence="2 3">STR1S-6</strain>
    </source>
</reference>
<name>A0ABS1YFC9_9ACTN</name>
<feature type="transmembrane region" description="Helical" evidence="1">
    <location>
        <begin position="277"/>
        <end position="299"/>
    </location>
</feature>
<feature type="transmembrane region" description="Helical" evidence="1">
    <location>
        <begin position="240"/>
        <end position="257"/>
    </location>
</feature>
<feature type="transmembrane region" description="Helical" evidence="1">
    <location>
        <begin position="168"/>
        <end position="188"/>
    </location>
</feature>
<evidence type="ECO:0000313" key="2">
    <source>
        <dbReference type="EMBL" id="MBM0276028.1"/>
    </source>
</evidence>
<feature type="transmembrane region" description="Helical" evidence="1">
    <location>
        <begin position="57"/>
        <end position="75"/>
    </location>
</feature>
<keyword evidence="1" id="KW-0812">Transmembrane</keyword>
<keyword evidence="3" id="KW-1185">Reference proteome</keyword>
<comment type="caution">
    <text evidence="2">The sequence shown here is derived from an EMBL/GenBank/DDBJ whole genome shotgun (WGS) entry which is preliminary data.</text>
</comment>
<evidence type="ECO:0000256" key="1">
    <source>
        <dbReference type="SAM" id="Phobius"/>
    </source>
</evidence>
<feature type="transmembrane region" description="Helical" evidence="1">
    <location>
        <begin position="311"/>
        <end position="332"/>
    </location>
</feature>
<proteinExistence type="predicted"/>
<dbReference type="Pfam" id="PF06772">
    <property type="entry name" value="LtrA"/>
    <property type="match status" value="1"/>
</dbReference>
<feature type="transmembrane region" description="Helical" evidence="1">
    <location>
        <begin position="113"/>
        <end position="133"/>
    </location>
</feature>
<organism evidence="2 3">
    <name type="scientific">Micromonospora tarensis</name>
    <dbReference type="NCBI Taxonomy" id="2806100"/>
    <lineage>
        <taxon>Bacteria</taxon>
        <taxon>Bacillati</taxon>
        <taxon>Actinomycetota</taxon>
        <taxon>Actinomycetes</taxon>
        <taxon>Micromonosporales</taxon>
        <taxon>Micromonosporaceae</taxon>
        <taxon>Micromonospora</taxon>
    </lineage>
</organism>
<dbReference type="PANTHER" id="PTHR36840:SF1">
    <property type="entry name" value="BLL5714 PROTEIN"/>
    <property type="match status" value="1"/>
</dbReference>
<feature type="transmembrane region" description="Helical" evidence="1">
    <location>
        <begin position="145"/>
        <end position="162"/>
    </location>
</feature>
<dbReference type="PANTHER" id="PTHR36840">
    <property type="entry name" value="BLL5714 PROTEIN"/>
    <property type="match status" value="1"/>
</dbReference>
<feature type="transmembrane region" description="Helical" evidence="1">
    <location>
        <begin position="367"/>
        <end position="383"/>
    </location>
</feature>
<dbReference type="Proteomes" id="UP000622245">
    <property type="component" value="Unassembled WGS sequence"/>
</dbReference>
<dbReference type="RefSeq" id="WP_203148385.1">
    <property type="nucleotide sequence ID" value="NZ_JAEVHL010000041.1"/>
</dbReference>
<keyword evidence="1" id="KW-0472">Membrane</keyword>
<feature type="transmembrane region" description="Helical" evidence="1">
    <location>
        <begin position="87"/>
        <end position="107"/>
    </location>
</feature>
<protein>
    <submittedName>
        <fullName evidence="2">Low temperature requirement protein A</fullName>
    </submittedName>
</protein>
<gene>
    <name evidence="2" type="ORF">JM949_11565</name>
</gene>
<sequence length="397" mass="42625">MSTRAAALLRKPGQPERPNLLELFFDLVFVFALNRVSHRLVEDLSEARAVLLEAGETLLLLLAFLLLWFVTAWVTDIYDTQAPQLQGLVYVAMLGAITMAVTVPRAFGDGSLVFAGSYVAVHLVRGLVIVPSLRGHQAQRRAAGVLLWFSLSAVPWIAGAILPDPARGLLWALAIAIDGTALLLLYPAPWTLATPQQWPVSAEYISERYRQFFIIALGELILTTGSAYSDTSFREPGAVAAFAVSFATTVLLFRVYLFKAGQLLPEALAAAAEPARLIREAFTAHVLMVTGTVAVAVGYELVIERPFGPTDVAWTVAILGGPLLFLIGRALVEHAVFARVSRSRVIGALVLAGISPAMLLLPPLAVAVVAVLVLAGIAIADMTRARGKPPERPSVPR</sequence>
<accession>A0ABS1YFC9</accession>